<evidence type="ECO:0000256" key="1">
    <source>
        <dbReference type="ARBA" id="ARBA00022723"/>
    </source>
</evidence>
<dbReference type="Proteomes" id="UP000749559">
    <property type="component" value="Unassembled WGS sequence"/>
</dbReference>
<dbReference type="OrthoDB" id="8117402at2759"/>
<dbReference type="EMBL" id="CAIIXF020000002">
    <property type="protein sequence ID" value="CAH1778367.1"/>
    <property type="molecule type" value="Genomic_DNA"/>
</dbReference>
<evidence type="ECO:0000256" key="4">
    <source>
        <dbReference type="ARBA" id="ARBA00022833"/>
    </source>
</evidence>
<evidence type="ECO:0000313" key="8">
    <source>
        <dbReference type="Proteomes" id="UP000749559"/>
    </source>
</evidence>
<feature type="domain" description="C2H2-type" evidence="6">
    <location>
        <begin position="50"/>
        <end position="77"/>
    </location>
</feature>
<dbReference type="AlphaFoldDB" id="A0A8S4NDX5"/>
<gene>
    <name evidence="7" type="ORF">OFUS_LOCUS5295</name>
</gene>
<keyword evidence="8" id="KW-1185">Reference proteome</keyword>
<dbReference type="InterPro" id="IPR036236">
    <property type="entry name" value="Znf_C2H2_sf"/>
</dbReference>
<name>A0A8S4NDX5_OWEFU</name>
<keyword evidence="2" id="KW-0677">Repeat</keyword>
<dbReference type="GO" id="GO:0000978">
    <property type="term" value="F:RNA polymerase II cis-regulatory region sequence-specific DNA binding"/>
    <property type="evidence" value="ECO:0007669"/>
    <property type="project" value="TreeGrafter"/>
</dbReference>
<feature type="non-terminal residue" evidence="7">
    <location>
        <position position="1"/>
    </location>
</feature>
<accession>A0A8S4NDX5</accession>
<dbReference type="PANTHER" id="PTHR23235">
    <property type="entry name" value="KRUEPPEL-LIKE TRANSCRIPTION FACTOR"/>
    <property type="match status" value="1"/>
</dbReference>
<evidence type="ECO:0000256" key="3">
    <source>
        <dbReference type="ARBA" id="ARBA00022771"/>
    </source>
</evidence>
<dbReference type="PANTHER" id="PTHR23235:SF120">
    <property type="entry name" value="KRUPPEL-LIKE FACTOR 15"/>
    <property type="match status" value="1"/>
</dbReference>
<dbReference type="InterPro" id="IPR013087">
    <property type="entry name" value="Znf_C2H2_type"/>
</dbReference>
<evidence type="ECO:0000256" key="5">
    <source>
        <dbReference type="PROSITE-ProRule" id="PRU00042"/>
    </source>
</evidence>
<keyword evidence="1" id="KW-0479">Metal-binding</keyword>
<comment type="caution">
    <text evidence="7">The sequence shown here is derived from an EMBL/GenBank/DDBJ whole genome shotgun (WGS) entry which is preliminary data.</text>
</comment>
<dbReference type="PROSITE" id="PS50157">
    <property type="entry name" value="ZINC_FINGER_C2H2_2"/>
    <property type="match status" value="1"/>
</dbReference>
<protein>
    <recommendedName>
        <fullName evidence="6">C2H2-type domain-containing protein</fullName>
    </recommendedName>
</protein>
<dbReference type="FunFam" id="3.30.160.60:FF:000303">
    <property type="entry name" value="Zinc finger protein 41"/>
    <property type="match status" value="1"/>
</dbReference>
<dbReference type="GO" id="GO:0008270">
    <property type="term" value="F:zinc ion binding"/>
    <property type="evidence" value="ECO:0007669"/>
    <property type="project" value="UniProtKB-KW"/>
</dbReference>
<proteinExistence type="predicted"/>
<dbReference type="Pfam" id="PF00096">
    <property type="entry name" value="zf-C2H2"/>
    <property type="match status" value="1"/>
</dbReference>
<evidence type="ECO:0000259" key="6">
    <source>
        <dbReference type="PROSITE" id="PS50157"/>
    </source>
</evidence>
<dbReference type="SMART" id="SM00355">
    <property type="entry name" value="ZnF_C2H2"/>
    <property type="match status" value="2"/>
</dbReference>
<dbReference type="GO" id="GO:0000981">
    <property type="term" value="F:DNA-binding transcription factor activity, RNA polymerase II-specific"/>
    <property type="evidence" value="ECO:0007669"/>
    <property type="project" value="TreeGrafter"/>
</dbReference>
<dbReference type="Gene3D" id="3.30.160.60">
    <property type="entry name" value="Classic Zinc Finger"/>
    <property type="match status" value="2"/>
</dbReference>
<keyword evidence="4" id="KW-0862">Zinc</keyword>
<dbReference type="SUPFAM" id="SSF57667">
    <property type="entry name" value="beta-beta-alpha zinc fingers"/>
    <property type="match status" value="1"/>
</dbReference>
<organism evidence="7 8">
    <name type="scientific">Owenia fusiformis</name>
    <name type="common">Polychaete worm</name>
    <dbReference type="NCBI Taxonomy" id="6347"/>
    <lineage>
        <taxon>Eukaryota</taxon>
        <taxon>Metazoa</taxon>
        <taxon>Spiralia</taxon>
        <taxon>Lophotrochozoa</taxon>
        <taxon>Annelida</taxon>
        <taxon>Polychaeta</taxon>
        <taxon>Sedentaria</taxon>
        <taxon>Canalipalpata</taxon>
        <taxon>Sabellida</taxon>
        <taxon>Oweniida</taxon>
        <taxon>Oweniidae</taxon>
        <taxon>Owenia</taxon>
    </lineage>
</organism>
<sequence>NEVLSVFDHLTFLFTGQGILPWQHRDNTMATNATMVPRGPYKKPTKPRNHLCSICLKSFTQSNNLQYHMNIHTGHKPYKCTICPDVGFAAPGGLAQHNKKYH</sequence>
<dbReference type="PROSITE" id="PS00028">
    <property type="entry name" value="ZINC_FINGER_C2H2_1"/>
    <property type="match status" value="1"/>
</dbReference>
<reference evidence="7" key="1">
    <citation type="submission" date="2022-03" db="EMBL/GenBank/DDBJ databases">
        <authorList>
            <person name="Martin C."/>
        </authorList>
    </citation>
    <scope>NUCLEOTIDE SEQUENCE</scope>
</reference>
<evidence type="ECO:0000256" key="2">
    <source>
        <dbReference type="ARBA" id="ARBA00022737"/>
    </source>
</evidence>
<evidence type="ECO:0000313" key="7">
    <source>
        <dbReference type="EMBL" id="CAH1778367.1"/>
    </source>
</evidence>
<keyword evidence="3 5" id="KW-0863">Zinc-finger</keyword>